<reference evidence="5" key="1">
    <citation type="journal article" date="2014" name="Front. Microbiol.">
        <title>High frequency of phylogenetically diverse reductive dehalogenase-homologous genes in deep subseafloor sedimentary metagenomes.</title>
        <authorList>
            <person name="Kawai M."/>
            <person name="Futagami T."/>
            <person name="Toyoda A."/>
            <person name="Takaki Y."/>
            <person name="Nishi S."/>
            <person name="Hori S."/>
            <person name="Arai W."/>
            <person name="Tsubouchi T."/>
            <person name="Morono Y."/>
            <person name="Uchiyama I."/>
            <person name="Ito T."/>
            <person name="Fujiyama A."/>
            <person name="Inagaki F."/>
            <person name="Takami H."/>
        </authorList>
    </citation>
    <scope>NUCLEOTIDE SEQUENCE</scope>
    <source>
        <strain evidence="5">Expedition CK06-06</strain>
    </source>
</reference>
<evidence type="ECO:0008006" key="6">
    <source>
        <dbReference type="Google" id="ProtNLM"/>
    </source>
</evidence>
<evidence type="ECO:0000313" key="5">
    <source>
        <dbReference type="EMBL" id="GAG52096.1"/>
    </source>
</evidence>
<comment type="caution">
    <text evidence="5">The sequence shown here is derived from an EMBL/GenBank/DDBJ whole genome shotgun (WGS) entry which is preliminary data.</text>
</comment>
<keyword evidence="4" id="KW-0862">Zinc</keyword>
<sequence>MEPLIINTALTGMIPMRKDTPHVPINPDEIIADVKRCRDAGATIVHLHAREPDGEPTYRKEIYGEIFQGVREECPELMISGSCSGRIYGEFWQRSEVLDLCPEFGSLTLGSLNFPKTASVN</sequence>
<dbReference type="Gene3D" id="3.20.20.70">
    <property type="entry name" value="Aldolase class I"/>
    <property type="match status" value="1"/>
</dbReference>
<name>X0ZVH1_9ZZZZ</name>
<feature type="non-terminal residue" evidence="5">
    <location>
        <position position="121"/>
    </location>
</feature>
<evidence type="ECO:0000256" key="4">
    <source>
        <dbReference type="ARBA" id="ARBA00022833"/>
    </source>
</evidence>
<dbReference type="PANTHER" id="PTHR37418">
    <property type="entry name" value="3-KETO-5-AMINOHEXANOATE CLEAVAGE ENZYME-RELATED"/>
    <property type="match status" value="1"/>
</dbReference>
<dbReference type="InterPro" id="IPR008567">
    <property type="entry name" value="BKACE"/>
</dbReference>
<evidence type="ECO:0000256" key="3">
    <source>
        <dbReference type="ARBA" id="ARBA00022723"/>
    </source>
</evidence>
<evidence type="ECO:0000256" key="2">
    <source>
        <dbReference type="ARBA" id="ARBA00022679"/>
    </source>
</evidence>
<dbReference type="EMBL" id="BARS01056179">
    <property type="protein sequence ID" value="GAG52096.1"/>
    <property type="molecule type" value="Genomic_DNA"/>
</dbReference>
<comment type="cofactor">
    <cofactor evidence="1">
        <name>Zn(2+)</name>
        <dbReference type="ChEBI" id="CHEBI:29105"/>
    </cofactor>
</comment>
<proteinExistence type="predicted"/>
<keyword evidence="3" id="KW-0479">Metal-binding</keyword>
<evidence type="ECO:0000256" key="1">
    <source>
        <dbReference type="ARBA" id="ARBA00001947"/>
    </source>
</evidence>
<dbReference type="GO" id="GO:0046872">
    <property type="term" value="F:metal ion binding"/>
    <property type="evidence" value="ECO:0007669"/>
    <property type="project" value="UniProtKB-KW"/>
</dbReference>
<keyword evidence="2" id="KW-0808">Transferase</keyword>
<dbReference type="AlphaFoldDB" id="X0ZVH1"/>
<dbReference type="InterPro" id="IPR013785">
    <property type="entry name" value="Aldolase_TIM"/>
</dbReference>
<dbReference type="PANTHER" id="PTHR37418:SF2">
    <property type="entry name" value="3-KETO-5-AMINOHEXANOATE CLEAVAGE ENZYME"/>
    <property type="match status" value="1"/>
</dbReference>
<dbReference type="Pfam" id="PF05853">
    <property type="entry name" value="BKACE"/>
    <property type="match status" value="1"/>
</dbReference>
<accession>X0ZVH1</accession>
<dbReference type="GO" id="GO:0043720">
    <property type="term" value="F:3-keto-5-aminohexanoate cleavage activity"/>
    <property type="evidence" value="ECO:0007669"/>
    <property type="project" value="InterPro"/>
</dbReference>
<gene>
    <name evidence="5" type="ORF">S01H1_82811</name>
</gene>
<organism evidence="5">
    <name type="scientific">marine sediment metagenome</name>
    <dbReference type="NCBI Taxonomy" id="412755"/>
    <lineage>
        <taxon>unclassified sequences</taxon>
        <taxon>metagenomes</taxon>
        <taxon>ecological metagenomes</taxon>
    </lineage>
</organism>
<protein>
    <recommendedName>
        <fullName evidence="6">3-keto-5-aminohexanoate cleavage enzyme</fullName>
    </recommendedName>
</protein>